<feature type="transmembrane region" description="Helical" evidence="2">
    <location>
        <begin position="44"/>
        <end position="64"/>
    </location>
</feature>
<dbReference type="EMBL" id="LWGR01000019">
    <property type="protein sequence ID" value="KZM69646.1"/>
    <property type="molecule type" value="Genomic_DNA"/>
</dbReference>
<evidence type="ECO:0000256" key="1">
    <source>
        <dbReference type="SAM" id="MobiDB-lite"/>
    </source>
</evidence>
<organism evidence="3 4">
    <name type="scientific">Nocardia terpenica</name>
    <dbReference type="NCBI Taxonomy" id="455432"/>
    <lineage>
        <taxon>Bacteria</taxon>
        <taxon>Bacillati</taxon>
        <taxon>Actinomycetota</taxon>
        <taxon>Actinomycetes</taxon>
        <taxon>Mycobacteriales</taxon>
        <taxon>Nocardiaceae</taxon>
        <taxon>Nocardia</taxon>
    </lineage>
</organism>
<sequence length="65" mass="7197">MQRSQQSAIRAGGAASPSGEVAVSRKRRKRQGQMETSIRFRIKVSICWGSALVTLGLEAVYVYLR</sequence>
<keyword evidence="2" id="KW-1133">Transmembrane helix</keyword>
<protein>
    <submittedName>
        <fullName evidence="3">Uncharacterized protein</fullName>
    </submittedName>
</protein>
<dbReference type="Proteomes" id="UP000076512">
    <property type="component" value="Unassembled WGS sequence"/>
</dbReference>
<evidence type="ECO:0000313" key="4">
    <source>
        <dbReference type="Proteomes" id="UP000076512"/>
    </source>
</evidence>
<proteinExistence type="predicted"/>
<reference evidence="3 4" key="1">
    <citation type="submission" date="2016-04" db="EMBL/GenBank/DDBJ databases">
        <authorList>
            <person name="Evans L.H."/>
            <person name="Alamgir A."/>
            <person name="Owens N."/>
            <person name="Weber N.D."/>
            <person name="Virtaneva K."/>
            <person name="Barbian K."/>
            <person name="Babar A."/>
            <person name="Rosenke K."/>
        </authorList>
    </citation>
    <scope>NUCLEOTIDE SEQUENCE [LARGE SCALE GENOMIC DNA]</scope>
    <source>
        <strain evidence="3 4">IFM 0406</strain>
    </source>
</reference>
<feature type="region of interest" description="Disordered" evidence="1">
    <location>
        <begin position="1"/>
        <end position="34"/>
    </location>
</feature>
<evidence type="ECO:0000256" key="2">
    <source>
        <dbReference type="SAM" id="Phobius"/>
    </source>
</evidence>
<keyword evidence="2" id="KW-0812">Transmembrane</keyword>
<comment type="caution">
    <text evidence="3">The sequence shown here is derived from an EMBL/GenBank/DDBJ whole genome shotgun (WGS) entry which is preliminary data.</text>
</comment>
<evidence type="ECO:0000313" key="3">
    <source>
        <dbReference type="EMBL" id="KZM69646.1"/>
    </source>
</evidence>
<keyword evidence="2" id="KW-0472">Membrane</keyword>
<keyword evidence="4" id="KW-1185">Reference proteome</keyword>
<name>A0A164IPZ4_9NOCA</name>
<dbReference type="AlphaFoldDB" id="A0A164IPZ4"/>
<accession>A0A164IPZ4</accession>
<gene>
    <name evidence="3" type="ORF">AWN90_07670</name>
</gene>